<dbReference type="RefSeq" id="XP_006819346.1">
    <property type="nucleotide sequence ID" value="XM_006819283.1"/>
</dbReference>
<dbReference type="InterPro" id="IPR036383">
    <property type="entry name" value="TSP1_rpt_sf"/>
</dbReference>
<organism evidence="7 8">
    <name type="scientific">Saccoglossus kowalevskii</name>
    <name type="common">Acorn worm</name>
    <dbReference type="NCBI Taxonomy" id="10224"/>
    <lineage>
        <taxon>Eukaryota</taxon>
        <taxon>Metazoa</taxon>
        <taxon>Hemichordata</taxon>
        <taxon>Enteropneusta</taxon>
        <taxon>Harrimaniidae</taxon>
        <taxon>Saccoglossus</taxon>
    </lineage>
</organism>
<dbReference type="SUPFAM" id="SSF57603">
    <property type="entry name" value="FnI-like domain"/>
    <property type="match status" value="1"/>
</dbReference>
<dbReference type="PROSITE" id="PS01225">
    <property type="entry name" value="CTCK_2"/>
    <property type="match status" value="1"/>
</dbReference>
<sequence>MDHESHLLLVSLTFVLISLSEFVQADCVVKGVRYQDGDSFEPSCREQCICVGDAYACTSTCPHELFMPSLDCIDLQLVSISGHCCKEWMCLSAPSQRLQEETYCKDTDMEWSECSRSCGMGVATRVIKRPGKDCTLSTDVKLCQLRPCFTGDLNSDYKFFESTCEPTVKTTNQVTLRYIGCTSVRRFAAIYCGRCKNKCCTPSVARTLKLDMLCPDGSIQTYDYQQIIQCQCRPC</sequence>
<evidence type="ECO:0000256" key="3">
    <source>
        <dbReference type="PROSITE-ProRule" id="PRU00039"/>
    </source>
</evidence>
<keyword evidence="2" id="KW-1015">Disulfide bond</keyword>
<feature type="signal peptide" evidence="4">
    <location>
        <begin position="1"/>
        <end position="25"/>
    </location>
</feature>
<dbReference type="GeneID" id="102800596"/>
<dbReference type="SMART" id="SM00214">
    <property type="entry name" value="VWC"/>
    <property type="match status" value="1"/>
</dbReference>
<comment type="caution">
    <text evidence="3">Lacks conserved residue(s) required for the propagation of feature annotation.</text>
</comment>
<dbReference type="InterPro" id="IPR001007">
    <property type="entry name" value="VWF_dom"/>
</dbReference>
<name>A0ABM0MH55_SACKO</name>
<dbReference type="Proteomes" id="UP000694865">
    <property type="component" value="Unplaced"/>
</dbReference>
<dbReference type="InterPro" id="IPR000884">
    <property type="entry name" value="TSP1_rpt"/>
</dbReference>
<reference evidence="8" key="1">
    <citation type="submission" date="2025-08" db="UniProtKB">
        <authorList>
            <consortium name="RefSeq"/>
        </authorList>
    </citation>
    <scope>IDENTIFICATION</scope>
    <source>
        <tissue evidence="8">Testes</tissue>
    </source>
</reference>
<feature type="chain" id="PRO_5046213996" evidence="4">
    <location>
        <begin position="26"/>
        <end position="235"/>
    </location>
</feature>
<dbReference type="PROSITE" id="PS50184">
    <property type="entry name" value="VWFC_2"/>
    <property type="match status" value="1"/>
</dbReference>
<dbReference type="SMART" id="SM00209">
    <property type="entry name" value="TSP1"/>
    <property type="match status" value="1"/>
</dbReference>
<evidence type="ECO:0000259" key="5">
    <source>
        <dbReference type="PROSITE" id="PS01225"/>
    </source>
</evidence>
<feature type="domain" description="CTCK" evidence="5">
    <location>
        <begin position="164"/>
        <end position="235"/>
    </location>
</feature>
<dbReference type="SUPFAM" id="SSF82895">
    <property type="entry name" value="TSP-1 type 1 repeat"/>
    <property type="match status" value="1"/>
</dbReference>
<dbReference type="PROSITE" id="PS50092">
    <property type="entry name" value="TSP1"/>
    <property type="match status" value="1"/>
</dbReference>
<evidence type="ECO:0000313" key="7">
    <source>
        <dbReference type="Proteomes" id="UP000694865"/>
    </source>
</evidence>
<evidence type="ECO:0000256" key="4">
    <source>
        <dbReference type="SAM" id="SignalP"/>
    </source>
</evidence>
<dbReference type="SMART" id="SM00041">
    <property type="entry name" value="CT"/>
    <property type="match status" value="1"/>
</dbReference>
<dbReference type="Gene3D" id="2.20.100.10">
    <property type="entry name" value="Thrombospondin type-1 (TSP1) repeat"/>
    <property type="match status" value="1"/>
</dbReference>
<dbReference type="InterPro" id="IPR050941">
    <property type="entry name" value="CCN"/>
</dbReference>
<dbReference type="Pfam" id="PF19035">
    <property type="entry name" value="TSP1_CCN"/>
    <property type="match status" value="1"/>
</dbReference>
<dbReference type="InterPro" id="IPR006207">
    <property type="entry name" value="Cys_knot_C"/>
</dbReference>
<dbReference type="PANTHER" id="PTHR11348">
    <property type="entry name" value="CONNECTIVE TISSUE GROWTH FACTOR-RELATED"/>
    <property type="match status" value="1"/>
</dbReference>
<dbReference type="PROSITE" id="PS01185">
    <property type="entry name" value="CTCK_1"/>
    <property type="match status" value="1"/>
</dbReference>
<dbReference type="PROSITE" id="PS01208">
    <property type="entry name" value="VWFC_1"/>
    <property type="match status" value="1"/>
</dbReference>
<protein>
    <submittedName>
        <fullName evidence="8">Protein CYR61-like</fullName>
    </submittedName>
</protein>
<gene>
    <name evidence="8" type="primary">LOC102800596</name>
</gene>
<keyword evidence="7" id="KW-1185">Reference proteome</keyword>
<evidence type="ECO:0000256" key="1">
    <source>
        <dbReference type="ARBA" id="ARBA00022729"/>
    </source>
</evidence>
<proteinExistence type="predicted"/>
<evidence type="ECO:0000313" key="8">
    <source>
        <dbReference type="RefSeq" id="XP_006819346.1"/>
    </source>
</evidence>
<dbReference type="PANTHER" id="PTHR11348:SF17">
    <property type="entry name" value="CCN"/>
    <property type="match status" value="1"/>
</dbReference>
<feature type="domain" description="VWFC" evidence="6">
    <location>
        <begin position="25"/>
        <end position="91"/>
    </location>
</feature>
<evidence type="ECO:0000256" key="2">
    <source>
        <dbReference type="ARBA" id="ARBA00023157"/>
    </source>
</evidence>
<accession>A0ABM0MH55</accession>
<dbReference type="InterPro" id="IPR043973">
    <property type="entry name" value="TSP1_CCN"/>
</dbReference>
<evidence type="ECO:0000259" key="6">
    <source>
        <dbReference type="PROSITE" id="PS50184"/>
    </source>
</evidence>
<keyword evidence="1 4" id="KW-0732">Signal</keyword>